<dbReference type="RefSeq" id="XP_041690335.1">
    <property type="nucleotide sequence ID" value="XM_041824901.1"/>
</dbReference>
<keyword evidence="1" id="KW-0175">Coiled coil</keyword>
<feature type="region of interest" description="Disordered" evidence="2">
    <location>
        <begin position="254"/>
        <end position="290"/>
    </location>
</feature>
<feature type="region of interest" description="Disordered" evidence="2">
    <location>
        <begin position="1"/>
        <end position="68"/>
    </location>
</feature>
<organism evidence="3 4">
    <name type="scientific">Fusarium mangiferae</name>
    <name type="common">Mango malformation disease fungus</name>
    <dbReference type="NCBI Taxonomy" id="192010"/>
    <lineage>
        <taxon>Eukaryota</taxon>
        <taxon>Fungi</taxon>
        <taxon>Dikarya</taxon>
        <taxon>Ascomycota</taxon>
        <taxon>Pezizomycotina</taxon>
        <taxon>Sordariomycetes</taxon>
        <taxon>Hypocreomycetidae</taxon>
        <taxon>Hypocreales</taxon>
        <taxon>Nectriaceae</taxon>
        <taxon>Fusarium</taxon>
        <taxon>Fusarium fujikuroi species complex</taxon>
    </lineage>
</organism>
<evidence type="ECO:0000256" key="1">
    <source>
        <dbReference type="SAM" id="Coils"/>
    </source>
</evidence>
<gene>
    <name evidence="3" type="ORF">FMAN_15312</name>
</gene>
<proteinExistence type="predicted"/>
<dbReference type="EMBL" id="FCQH01000019">
    <property type="protein sequence ID" value="CVL07182.1"/>
    <property type="molecule type" value="Genomic_DNA"/>
</dbReference>
<evidence type="ECO:0000313" key="4">
    <source>
        <dbReference type="Proteomes" id="UP000184255"/>
    </source>
</evidence>
<dbReference type="AlphaFoldDB" id="A0A1L7UDE9"/>
<dbReference type="Proteomes" id="UP000184255">
    <property type="component" value="Unassembled WGS sequence"/>
</dbReference>
<dbReference type="GeneID" id="65094553"/>
<keyword evidence="4" id="KW-1185">Reference proteome</keyword>
<protein>
    <submittedName>
        <fullName evidence="3">Uncharacterized protein</fullName>
    </submittedName>
</protein>
<dbReference type="VEuPathDB" id="FungiDB:FMAN_15312"/>
<feature type="coiled-coil region" evidence="1">
    <location>
        <begin position="179"/>
        <end position="218"/>
    </location>
</feature>
<evidence type="ECO:0000256" key="2">
    <source>
        <dbReference type="SAM" id="MobiDB-lite"/>
    </source>
</evidence>
<accession>A0A1L7UDE9</accession>
<feature type="compositionally biased region" description="Basic and acidic residues" evidence="2">
    <location>
        <begin position="48"/>
        <end position="62"/>
    </location>
</feature>
<reference evidence="4" key="1">
    <citation type="journal article" date="2016" name="Genome Biol. Evol.">
        <title>Comparative 'omics' of the Fusarium fujikuroi species complex highlights differences in genetic potential and metabolite synthesis.</title>
        <authorList>
            <person name="Niehaus E.-M."/>
            <person name="Muensterkoetter M."/>
            <person name="Proctor R.H."/>
            <person name="Brown D.W."/>
            <person name="Sharon A."/>
            <person name="Idan Y."/>
            <person name="Oren-Young L."/>
            <person name="Sieber C.M."/>
            <person name="Novak O."/>
            <person name="Pencik A."/>
            <person name="Tarkowska D."/>
            <person name="Hromadova K."/>
            <person name="Freeman S."/>
            <person name="Maymon M."/>
            <person name="Elazar M."/>
            <person name="Youssef S.A."/>
            <person name="El-Shabrawy E.S.M."/>
            <person name="Shalaby A.B.A."/>
            <person name="Houterman P."/>
            <person name="Brock N.L."/>
            <person name="Burkhardt I."/>
            <person name="Tsavkelova E.A."/>
            <person name="Dickschat J.S."/>
            <person name="Galuszka P."/>
            <person name="Gueldener U."/>
            <person name="Tudzynski B."/>
        </authorList>
    </citation>
    <scope>NUCLEOTIDE SEQUENCE [LARGE SCALE GENOMIC DNA]</scope>
    <source>
        <strain evidence="4">MRC7560</strain>
    </source>
</reference>
<feature type="compositionally biased region" description="Acidic residues" evidence="2">
    <location>
        <begin position="261"/>
        <end position="290"/>
    </location>
</feature>
<sequence>MAPKRKATYSSKGKGQATRGQEAGSSRDTEQNVTRLPEPGTDSDDFEPEAHTTSDSDGESIHEATATTETGKLRAIPCIPCLKRMIKVPSNGRPEPCLLRKGGNFTACKACAEKGLGCKGLGEYVDQPLEQWDDHKRDEFVISFTNLAMRVRRAAQQILNNQQVGEDWEKLTQKVQKSVDKVEAEKAKQEAHKQKAKYDKLREELEEAKAELKSIRDWIEASPKLFVSKSVSDEWFVRFAAGAKLLGEMYPEELQEKVDETREDLEAGDEGTDDGDAVDEEEDDGGMMMD</sequence>
<name>A0A1L7UDE9_FUSMA</name>
<comment type="caution">
    <text evidence="3">The sequence shown here is derived from an EMBL/GenBank/DDBJ whole genome shotgun (WGS) entry which is preliminary data.</text>
</comment>
<evidence type="ECO:0000313" key="3">
    <source>
        <dbReference type="EMBL" id="CVL07182.1"/>
    </source>
</evidence>